<protein>
    <submittedName>
        <fullName evidence="2">AcrB/AcrD/AcrF family protein</fullName>
    </submittedName>
</protein>
<dbReference type="Gene3D" id="3.30.2090.10">
    <property type="entry name" value="Multidrug efflux transporter AcrB TolC docking domain, DN and DC subdomains"/>
    <property type="match status" value="2"/>
</dbReference>
<gene>
    <name evidence="2" type="ORF">DLM75_22290</name>
</gene>
<evidence type="ECO:0000313" key="3">
    <source>
        <dbReference type="Proteomes" id="UP000265798"/>
    </source>
</evidence>
<evidence type="ECO:0000313" key="2">
    <source>
        <dbReference type="EMBL" id="RHX84768.1"/>
    </source>
</evidence>
<dbReference type="Gene3D" id="3.30.70.1440">
    <property type="entry name" value="Multidrug efflux transporter AcrB pore domain"/>
    <property type="match status" value="1"/>
</dbReference>
<comment type="caution">
    <text evidence="2">The sequence shown here is derived from an EMBL/GenBank/DDBJ whole genome shotgun (WGS) entry which is preliminary data.</text>
</comment>
<keyword evidence="1" id="KW-0812">Transmembrane</keyword>
<dbReference type="InterPro" id="IPR027463">
    <property type="entry name" value="AcrB_DN_DC_subdom"/>
</dbReference>
<feature type="transmembrane region" description="Helical" evidence="1">
    <location>
        <begin position="836"/>
        <end position="856"/>
    </location>
</feature>
<dbReference type="Gene3D" id="3.30.70.1430">
    <property type="entry name" value="Multidrug efflux transporter AcrB pore domain"/>
    <property type="match status" value="2"/>
</dbReference>
<dbReference type="InterPro" id="IPR001036">
    <property type="entry name" value="Acrflvin-R"/>
</dbReference>
<feature type="transmembrane region" description="Helical" evidence="1">
    <location>
        <begin position="936"/>
        <end position="957"/>
    </location>
</feature>
<feature type="transmembrane region" description="Helical" evidence="1">
    <location>
        <begin position="443"/>
        <end position="469"/>
    </location>
</feature>
<dbReference type="AlphaFoldDB" id="A0A396YTH9"/>
<reference evidence="3" key="1">
    <citation type="submission" date="2018-05" db="EMBL/GenBank/DDBJ databases">
        <title>Leptospira yasudae sp. nov. and Leptospira stimsonii sp. nov., two pathogenic species of the genus Leptospira isolated from environmental sources.</title>
        <authorList>
            <person name="Casanovas-Massana A."/>
            <person name="Hamond C."/>
            <person name="Santos L.A."/>
            <person name="Hacker K.P."/>
            <person name="Balassiano I."/>
            <person name="Medeiros M.A."/>
            <person name="Reis M.G."/>
            <person name="Ko A.I."/>
            <person name="Wunder E.A."/>
        </authorList>
    </citation>
    <scope>NUCLEOTIDE SEQUENCE [LARGE SCALE GENOMIC DNA]</scope>
    <source>
        <strain evidence="3">Yale</strain>
    </source>
</reference>
<dbReference type="OrthoDB" id="366306at2"/>
<dbReference type="Gene3D" id="3.30.70.1320">
    <property type="entry name" value="Multidrug efflux transporter AcrB pore domain like"/>
    <property type="match status" value="1"/>
</dbReference>
<feature type="transmembrane region" description="Helical" evidence="1">
    <location>
        <begin position="868"/>
        <end position="886"/>
    </location>
</feature>
<keyword evidence="1" id="KW-1133">Transmembrane helix</keyword>
<dbReference type="Gene3D" id="1.20.1640.10">
    <property type="entry name" value="Multidrug efflux transporter AcrB transmembrane domain"/>
    <property type="match status" value="2"/>
</dbReference>
<dbReference type="PANTHER" id="PTHR32063">
    <property type="match status" value="1"/>
</dbReference>
<feature type="transmembrane region" description="Helical" evidence="1">
    <location>
        <begin position="366"/>
        <end position="390"/>
    </location>
</feature>
<dbReference type="Proteomes" id="UP000265798">
    <property type="component" value="Unassembled WGS sequence"/>
</dbReference>
<name>A0A396YTH9_9LEPT</name>
<feature type="transmembrane region" description="Helical" evidence="1">
    <location>
        <begin position="892"/>
        <end position="916"/>
    </location>
</feature>
<sequence length="998" mass="111320">MLFGIISLFDLKLAILPDIGFPKVQIETKYPYAGIEEVEGLVSRPLSERLSGARGVKQVTSVSEPGISKITVTFVNNQDLDFKILELREKIEQVREILPQNSEKPVLTRFDPSSSPFLEMVFFPKKAEDSIGLRKYLENHWKPVLERIEGVASLQIGGGYDREILAKIDSKRMLSYNLSPEVVGKRIILSNRNVPAGSVPSGDKDVLVRVKGESENLSDLSETVVSVGPNGETVRLKDFADVSIHYRKRSEKALFNGKECVIFYFYKESGANPISLSGKISKEADFLYESSKGEVEFVSGYDEATYVQESIHGLRLSLIIGALLAFLVCLGVIRNFSTPLVLICIVPVAVLSSFFLFWVFDLSINMMSLGGLTVGIGMLFDNSNVVLSAIEKNHTGKTNAFDAVVFGLEEVYVSVILATLSTLFVFIPMIFLRSFIGSIFSEMATAISISLILSLLISLTLTPVLYSLFPKWTPKEGSLIASLFEYFARLEQALIRLQRDYLEIILRFPNKLVVILIVLVFLSGFSIWFVRKEILPQMKTGEFEVQIKFPQGIMRERVEDISLGIESYIKDKYPIELSIARIGKENVSKHSSGFNIDPVTEIRFVIRAWDVRNTTEIVAGVRTDLLREFNQLETSVKFSGDVLSSLLGKKNEIEIELRGENISDLEMTGKKLRTEIEKIQGVKKVSAVLEDKIRSYSLRLDESKLLSYGWSADAVSEFLKIGTLGGYFSGLEISGEEVPIRLVFREEDIPNAHSFKNLYIPHSGKLVPLSEISVLEESLQFRSLYGVDTSRANFLSVYTDESKKESVEMETAGLFNSKNNPEVAIDFRNKDDSKDVLFELLFTVVLAYVILYLLIAGQFESIRVANKILLTIPFVVFGALPILAATGKSLNASSFVGLILLMGISIDSAVLFYEYYILEKKKIRSSEKAAFSASAIIFRPVIMNSATTFAGLLPVMLELTPGSEFQSSMATAIGFGLILSVLNSLFWIPLLFAKEERS</sequence>
<feature type="transmembrane region" description="Helical" evidence="1">
    <location>
        <begin position="512"/>
        <end position="530"/>
    </location>
</feature>
<dbReference type="SUPFAM" id="SSF82693">
    <property type="entry name" value="Multidrug efflux transporter AcrB pore domain, PN1, PN2, PC1 and PC2 subdomains"/>
    <property type="match status" value="2"/>
</dbReference>
<feature type="transmembrane region" description="Helical" evidence="1">
    <location>
        <begin position="340"/>
        <end position="360"/>
    </location>
</feature>
<feature type="transmembrane region" description="Helical" evidence="1">
    <location>
        <begin position="314"/>
        <end position="333"/>
    </location>
</feature>
<accession>A0A396YTH9</accession>
<proteinExistence type="predicted"/>
<feature type="transmembrane region" description="Helical" evidence="1">
    <location>
        <begin position="969"/>
        <end position="992"/>
    </location>
</feature>
<dbReference type="PRINTS" id="PR00702">
    <property type="entry name" value="ACRIFLAVINRP"/>
</dbReference>
<dbReference type="PANTHER" id="PTHR32063:SF0">
    <property type="entry name" value="SWARMING MOTILITY PROTEIN SWRC"/>
    <property type="match status" value="1"/>
</dbReference>
<feature type="transmembrane region" description="Helical" evidence="1">
    <location>
        <begin position="411"/>
        <end position="431"/>
    </location>
</feature>
<dbReference type="Pfam" id="PF00873">
    <property type="entry name" value="ACR_tran"/>
    <property type="match status" value="1"/>
</dbReference>
<dbReference type="SUPFAM" id="SSF82714">
    <property type="entry name" value="Multidrug efflux transporter AcrB TolC docking domain, DN and DC subdomains"/>
    <property type="match status" value="2"/>
</dbReference>
<dbReference type="SUPFAM" id="SSF82866">
    <property type="entry name" value="Multidrug efflux transporter AcrB transmembrane domain"/>
    <property type="match status" value="2"/>
</dbReference>
<evidence type="ECO:0000256" key="1">
    <source>
        <dbReference type="SAM" id="Phobius"/>
    </source>
</evidence>
<organism evidence="2 3">
    <name type="scientific">Leptospira stimsonii</name>
    <dbReference type="NCBI Taxonomy" id="2202203"/>
    <lineage>
        <taxon>Bacteria</taxon>
        <taxon>Pseudomonadati</taxon>
        <taxon>Spirochaetota</taxon>
        <taxon>Spirochaetia</taxon>
        <taxon>Leptospirales</taxon>
        <taxon>Leptospiraceae</taxon>
        <taxon>Leptospira</taxon>
    </lineage>
</organism>
<dbReference type="GO" id="GO:0005886">
    <property type="term" value="C:plasma membrane"/>
    <property type="evidence" value="ECO:0007669"/>
    <property type="project" value="TreeGrafter"/>
</dbReference>
<dbReference type="EMBL" id="QHCT01000011">
    <property type="protein sequence ID" value="RHX84768.1"/>
    <property type="molecule type" value="Genomic_DNA"/>
</dbReference>
<keyword evidence="1" id="KW-0472">Membrane</keyword>
<dbReference type="GO" id="GO:0042910">
    <property type="term" value="F:xenobiotic transmembrane transporter activity"/>
    <property type="evidence" value="ECO:0007669"/>
    <property type="project" value="TreeGrafter"/>
</dbReference>